<dbReference type="RefSeq" id="WP_264143557.1">
    <property type="nucleotide sequence ID" value="NZ_JAOYEY010000044.1"/>
</dbReference>
<organism evidence="1 2">
    <name type="scientific">Metabacillus halosaccharovorans</name>
    <dbReference type="NCBI Taxonomy" id="930124"/>
    <lineage>
        <taxon>Bacteria</taxon>
        <taxon>Bacillati</taxon>
        <taxon>Bacillota</taxon>
        <taxon>Bacilli</taxon>
        <taxon>Bacillales</taxon>
        <taxon>Bacillaceae</taxon>
        <taxon>Metabacillus</taxon>
    </lineage>
</organism>
<dbReference type="EMBL" id="JAOYEY010000044">
    <property type="protein sequence ID" value="MCV9887105.1"/>
    <property type="molecule type" value="Genomic_DNA"/>
</dbReference>
<gene>
    <name evidence="1" type="ORF">OIH86_15810</name>
</gene>
<comment type="caution">
    <text evidence="1">The sequence shown here is derived from an EMBL/GenBank/DDBJ whole genome shotgun (WGS) entry which is preliminary data.</text>
</comment>
<sequence length="124" mass="13948">MINRQSNVSSAYVNSVGLSSVFQIGDSFQIKPTTNVLAVQREEERFFDYEGDTSMFQAFQEEIPQPIIYEEITTNFFHEKPTINVSFVNIAALSSSAVFHIGSTKDIIAEARVKHIRQLKGENG</sequence>
<reference evidence="1 2" key="1">
    <citation type="submission" date="2022-10" db="EMBL/GenBank/DDBJ databases">
        <title>Draft genome assembly of moderately radiation resistant bacterium Metabacillus halosaccharovorans.</title>
        <authorList>
            <person name="Pal S."/>
            <person name="Gopinathan A."/>
        </authorList>
    </citation>
    <scope>NUCLEOTIDE SEQUENCE [LARGE SCALE GENOMIC DNA]</scope>
    <source>
        <strain evidence="1 2">VITHBRA001</strain>
    </source>
</reference>
<protein>
    <submittedName>
        <fullName evidence="1">Spore germination protein GerPE</fullName>
    </submittedName>
</protein>
<keyword evidence="2" id="KW-1185">Reference proteome</keyword>
<accession>A0ABT3DJ71</accession>
<dbReference type="Pfam" id="PF10970">
    <property type="entry name" value="GerPE"/>
    <property type="match status" value="1"/>
</dbReference>
<dbReference type="Proteomes" id="UP001526147">
    <property type="component" value="Unassembled WGS sequence"/>
</dbReference>
<proteinExistence type="predicted"/>
<name>A0ABT3DJ71_9BACI</name>
<evidence type="ECO:0000313" key="1">
    <source>
        <dbReference type="EMBL" id="MCV9887105.1"/>
    </source>
</evidence>
<dbReference type="InterPro" id="IPR024496">
    <property type="entry name" value="Spore_germ_GerPE"/>
</dbReference>
<evidence type="ECO:0000313" key="2">
    <source>
        <dbReference type="Proteomes" id="UP001526147"/>
    </source>
</evidence>